<feature type="transmembrane region" description="Helical" evidence="1">
    <location>
        <begin position="12"/>
        <end position="32"/>
    </location>
</feature>
<sequence>MNGYPWGALRGLAVGIVAGVAAVVVAALILWLHPVGDGPCGSDLACLADLEGVLLAIASVPVVVAIAAPVAARLLGAPLAGLYAVPAVWVLVVACVGVGPADRQRVWPFNSFVSSLAIYLVLYALLGLYGARAGATARPGPQAGEVTGLPPGHPE</sequence>
<dbReference type="Proteomes" id="UP001500620">
    <property type="component" value="Unassembled WGS sequence"/>
</dbReference>
<feature type="transmembrane region" description="Helical" evidence="1">
    <location>
        <begin position="111"/>
        <end position="131"/>
    </location>
</feature>
<accession>A0ABP8DS99</accession>
<dbReference type="RefSeq" id="WP_345140850.1">
    <property type="nucleotide sequence ID" value="NZ_BAABAT010000056.1"/>
</dbReference>
<keyword evidence="1" id="KW-0812">Transmembrane</keyword>
<protein>
    <recommendedName>
        <fullName evidence="4">Integral membrane protein</fullName>
    </recommendedName>
</protein>
<keyword evidence="3" id="KW-1185">Reference proteome</keyword>
<keyword evidence="1" id="KW-0472">Membrane</keyword>
<comment type="caution">
    <text evidence="2">The sequence shown here is derived from an EMBL/GenBank/DDBJ whole genome shotgun (WGS) entry which is preliminary data.</text>
</comment>
<evidence type="ECO:0000313" key="3">
    <source>
        <dbReference type="Proteomes" id="UP001500620"/>
    </source>
</evidence>
<gene>
    <name evidence="2" type="ORF">GCM10022255_101930</name>
</gene>
<evidence type="ECO:0008006" key="4">
    <source>
        <dbReference type="Google" id="ProtNLM"/>
    </source>
</evidence>
<evidence type="ECO:0000256" key="1">
    <source>
        <dbReference type="SAM" id="Phobius"/>
    </source>
</evidence>
<feature type="transmembrane region" description="Helical" evidence="1">
    <location>
        <begin position="79"/>
        <end position="99"/>
    </location>
</feature>
<dbReference type="EMBL" id="BAABAT010000056">
    <property type="protein sequence ID" value="GAA4262836.1"/>
    <property type="molecule type" value="Genomic_DNA"/>
</dbReference>
<reference evidence="3" key="1">
    <citation type="journal article" date="2019" name="Int. J. Syst. Evol. Microbiol.">
        <title>The Global Catalogue of Microorganisms (GCM) 10K type strain sequencing project: providing services to taxonomists for standard genome sequencing and annotation.</title>
        <authorList>
            <consortium name="The Broad Institute Genomics Platform"/>
            <consortium name="The Broad Institute Genome Sequencing Center for Infectious Disease"/>
            <person name="Wu L."/>
            <person name="Ma J."/>
        </authorList>
    </citation>
    <scope>NUCLEOTIDE SEQUENCE [LARGE SCALE GENOMIC DNA]</scope>
    <source>
        <strain evidence="3">JCM 17441</strain>
    </source>
</reference>
<organism evidence="2 3">
    <name type="scientific">Dactylosporangium darangshiense</name>
    <dbReference type="NCBI Taxonomy" id="579108"/>
    <lineage>
        <taxon>Bacteria</taxon>
        <taxon>Bacillati</taxon>
        <taxon>Actinomycetota</taxon>
        <taxon>Actinomycetes</taxon>
        <taxon>Micromonosporales</taxon>
        <taxon>Micromonosporaceae</taxon>
        <taxon>Dactylosporangium</taxon>
    </lineage>
</organism>
<feature type="transmembrane region" description="Helical" evidence="1">
    <location>
        <begin position="52"/>
        <end position="72"/>
    </location>
</feature>
<evidence type="ECO:0000313" key="2">
    <source>
        <dbReference type="EMBL" id="GAA4262836.1"/>
    </source>
</evidence>
<name>A0ABP8DS99_9ACTN</name>
<proteinExistence type="predicted"/>
<keyword evidence="1" id="KW-1133">Transmembrane helix</keyword>